<feature type="signal peptide" evidence="1">
    <location>
        <begin position="1"/>
        <end position="31"/>
    </location>
</feature>
<dbReference type="Gramene" id="RZC43532">
    <property type="protein sequence ID" value="RZC43532"/>
    <property type="gene ID" value="C5167_036468"/>
</dbReference>
<feature type="chain" id="PRO_5021289853" evidence="1">
    <location>
        <begin position="32"/>
        <end position="136"/>
    </location>
</feature>
<evidence type="ECO:0000256" key="1">
    <source>
        <dbReference type="SAM" id="SignalP"/>
    </source>
</evidence>
<organism evidence="2 3">
    <name type="scientific">Papaver somniferum</name>
    <name type="common">Opium poppy</name>
    <dbReference type="NCBI Taxonomy" id="3469"/>
    <lineage>
        <taxon>Eukaryota</taxon>
        <taxon>Viridiplantae</taxon>
        <taxon>Streptophyta</taxon>
        <taxon>Embryophyta</taxon>
        <taxon>Tracheophyta</taxon>
        <taxon>Spermatophyta</taxon>
        <taxon>Magnoliopsida</taxon>
        <taxon>Ranunculales</taxon>
        <taxon>Papaveraceae</taxon>
        <taxon>Papaveroideae</taxon>
        <taxon>Papaver</taxon>
    </lineage>
</organism>
<dbReference type="EMBL" id="CM010715">
    <property type="protein sequence ID" value="RZC43532.1"/>
    <property type="molecule type" value="Genomic_DNA"/>
</dbReference>
<gene>
    <name evidence="2" type="ORF">C5167_036468</name>
</gene>
<evidence type="ECO:0000313" key="2">
    <source>
        <dbReference type="EMBL" id="RZC43532.1"/>
    </source>
</evidence>
<evidence type="ECO:0000313" key="3">
    <source>
        <dbReference type="Proteomes" id="UP000316621"/>
    </source>
</evidence>
<proteinExistence type="predicted"/>
<sequence length="136" mass="14481">MANSIISNISPTTFLLVLMIMISYTAESALGDILDVDISKLINVGGTGSIADVDPTRVAGLPKGDGQERLGTKDVHVGKDGNIAEAGEAHLLLTYTRGIQRRHDVADAHVRDIHVGKDKSITVVEKNKIGIGRKGR</sequence>
<dbReference type="Proteomes" id="UP000316621">
    <property type="component" value="Chromosome 1"/>
</dbReference>
<protein>
    <submittedName>
        <fullName evidence="2">Uncharacterized protein</fullName>
    </submittedName>
</protein>
<reference evidence="2 3" key="1">
    <citation type="journal article" date="2018" name="Science">
        <title>The opium poppy genome and morphinan production.</title>
        <authorList>
            <person name="Guo L."/>
            <person name="Winzer T."/>
            <person name="Yang X."/>
            <person name="Li Y."/>
            <person name="Ning Z."/>
            <person name="He Z."/>
            <person name="Teodor R."/>
            <person name="Lu Y."/>
            <person name="Bowser T.A."/>
            <person name="Graham I.A."/>
            <person name="Ye K."/>
        </authorList>
    </citation>
    <scope>NUCLEOTIDE SEQUENCE [LARGE SCALE GENOMIC DNA]</scope>
    <source>
        <strain evidence="3">cv. HN1</strain>
        <tissue evidence="2">Leaves</tissue>
    </source>
</reference>
<dbReference type="AlphaFoldDB" id="A0A4Y7I763"/>
<keyword evidence="1" id="KW-0732">Signal</keyword>
<keyword evidence="3" id="KW-1185">Reference proteome</keyword>
<name>A0A4Y7I763_PAPSO</name>
<accession>A0A4Y7I763</accession>